<dbReference type="EMBL" id="CP109886">
    <property type="protein sequence ID" value="WCF29278.1"/>
    <property type="molecule type" value="Genomic_DNA"/>
</dbReference>
<feature type="region of interest" description="Disordered" evidence="1">
    <location>
        <begin position="1"/>
        <end position="23"/>
    </location>
</feature>
<evidence type="ECO:0000313" key="3">
    <source>
        <dbReference type="Proteomes" id="UP001211513"/>
    </source>
</evidence>
<name>A0AAJ5R3M7_XYLFS</name>
<evidence type="ECO:0008006" key="4">
    <source>
        <dbReference type="Google" id="ProtNLM"/>
    </source>
</evidence>
<gene>
    <name evidence="2" type="ORF">OK117_05300</name>
</gene>
<dbReference type="AlphaFoldDB" id="A0AAJ5R3M7"/>
<dbReference type="Proteomes" id="UP001211513">
    <property type="component" value="Chromosome"/>
</dbReference>
<reference evidence="2" key="2">
    <citation type="submission" date="2022-10" db="EMBL/GenBank/DDBJ databases">
        <authorList>
            <person name="Landa B."/>
            <person name="Arias-Giraldo L.F."/>
            <person name="Roman-Ecija M."/>
            <person name="Velasco-Amo M.P."/>
            <person name="De La Fuente L."/>
            <person name="Marco-Noales E."/>
            <person name="Moralejo E."/>
        </authorList>
    </citation>
    <scope>NUCLEOTIDE SEQUENCE</scope>
    <source>
        <strain evidence="2">CFBP8073</strain>
    </source>
</reference>
<proteinExistence type="predicted"/>
<evidence type="ECO:0000313" key="2">
    <source>
        <dbReference type="EMBL" id="WCF29278.1"/>
    </source>
</evidence>
<protein>
    <recommendedName>
        <fullName evidence="4">Phage-related protein</fullName>
    </recommendedName>
</protein>
<organism evidence="2 3">
    <name type="scientific">Xylella fastidiosa subsp. fastidiosa</name>
    <dbReference type="NCBI Taxonomy" id="644356"/>
    <lineage>
        <taxon>Bacteria</taxon>
        <taxon>Pseudomonadati</taxon>
        <taxon>Pseudomonadota</taxon>
        <taxon>Gammaproteobacteria</taxon>
        <taxon>Lysobacterales</taxon>
        <taxon>Lysobacteraceae</taxon>
        <taxon>Xylella</taxon>
    </lineage>
</organism>
<accession>A0AAJ5R3M7</accession>
<evidence type="ECO:0000256" key="1">
    <source>
        <dbReference type="SAM" id="MobiDB-lite"/>
    </source>
</evidence>
<sequence>MASHLGVWTTLPGAASDDRPGGLGRPMSAVTILRPADPNTWKALAQRLQTLGERAVVVGIPAAHNARTEDGIGSAGLLAVHELGAPERGIPERSVVRRSISEHQDKYVALHRQHLRAVLRDAMTVETALNLLGTVAAGDVKATIRHADLPPLRQQTIQRKGSSAPLIDTGQMLQSITYEVRDAED</sequence>
<reference evidence="2" key="1">
    <citation type="journal article" date="2022" name="Phytopathology">
        <title>Complete circularized genome resources of seven strains of Xylella fastidiosa subsp. fastidiosa using hybrid assembly reveals unknown plasmids.</title>
        <authorList>
            <person name="Velasco-Amo M.D.P."/>
            <person name="Arias-Giraldo L.F.F."/>
            <person name="Ecija M.R."/>
            <person name="De La Fuente L."/>
            <person name="Marco-Noales E."/>
            <person name="Moralejo E."/>
            <person name="Navas-Cort J.A."/>
            <person name="Landa B.B."/>
        </authorList>
    </citation>
    <scope>NUCLEOTIDE SEQUENCE</scope>
    <source>
        <strain evidence="2">CFBP8073</strain>
    </source>
</reference>